<evidence type="ECO:0000313" key="1">
    <source>
        <dbReference type="EMBL" id="HDQ99600.1"/>
    </source>
</evidence>
<accession>A0A7V0T5L3</accession>
<dbReference type="Proteomes" id="UP000885672">
    <property type="component" value="Unassembled WGS sequence"/>
</dbReference>
<gene>
    <name evidence="1" type="ORF">ENN51_04865</name>
</gene>
<comment type="caution">
    <text evidence="1">The sequence shown here is derived from an EMBL/GenBank/DDBJ whole genome shotgun (WGS) entry which is preliminary data.</text>
</comment>
<reference evidence="1" key="1">
    <citation type="journal article" date="2020" name="mSystems">
        <title>Genome- and Community-Level Interaction Insights into Carbon Utilization and Element Cycling Functions of Hydrothermarchaeota in Hydrothermal Sediment.</title>
        <authorList>
            <person name="Zhou Z."/>
            <person name="Liu Y."/>
            <person name="Xu W."/>
            <person name="Pan J."/>
            <person name="Luo Z.H."/>
            <person name="Li M."/>
        </authorList>
    </citation>
    <scope>NUCLEOTIDE SEQUENCE [LARGE SCALE GENOMIC DNA]</scope>
    <source>
        <strain evidence="1">SpSt-1182</strain>
    </source>
</reference>
<dbReference type="AlphaFoldDB" id="A0A7V0T5L3"/>
<dbReference type="EMBL" id="DSBX01000189">
    <property type="protein sequence ID" value="HDQ99600.1"/>
    <property type="molecule type" value="Genomic_DNA"/>
</dbReference>
<sequence>MAGAEDHERFGVMVVLVEQLDGEAIVRNLKDKATRRSHTLSALKELSNRTEAELLAELEGHRRAAAGVYFYRLETSLGELSQKAVMTR</sequence>
<organism evidence="1">
    <name type="scientific">candidate division WOR-3 bacterium</name>
    <dbReference type="NCBI Taxonomy" id="2052148"/>
    <lineage>
        <taxon>Bacteria</taxon>
        <taxon>Bacteria division WOR-3</taxon>
    </lineage>
</organism>
<protein>
    <submittedName>
        <fullName evidence="1">Uncharacterized protein</fullName>
    </submittedName>
</protein>
<name>A0A7V0T5L3_UNCW3</name>
<proteinExistence type="predicted"/>